<organism evidence="6 7">
    <name type="scientific">Melghirimyces thermohalophilus</name>
    <dbReference type="NCBI Taxonomy" id="1236220"/>
    <lineage>
        <taxon>Bacteria</taxon>
        <taxon>Bacillati</taxon>
        <taxon>Bacillota</taxon>
        <taxon>Bacilli</taxon>
        <taxon>Bacillales</taxon>
        <taxon>Thermoactinomycetaceae</taxon>
        <taxon>Melghirimyces</taxon>
    </lineage>
</organism>
<reference evidence="6 7" key="1">
    <citation type="submission" date="2016-10" db="EMBL/GenBank/DDBJ databases">
        <authorList>
            <person name="de Groot N.N."/>
        </authorList>
    </citation>
    <scope>NUCLEOTIDE SEQUENCE [LARGE SCALE GENOMIC DNA]</scope>
    <source>
        <strain evidence="6 7">DSM 45514</strain>
    </source>
</reference>
<dbReference type="GO" id="GO:0009697">
    <property type="term" value="P:salicylic acid biosynthetic process"/>
    <property type="evidence" value="ECO:0007669"/>
    <property type="project" value="TreeGrafter"/>
</dbReference>
<comment type="pathway">
    <text evidence="4">Quinol/quinone metabolism; menaquinone biosynthesis.</text>
</comment>
<dbReference type="GO" id="GO:0000287">
    <property type="term" value="F:magnesium ion binding"/>
    <property type="evidence" value="ECO:0007669"/>
    <property type="project" value="UniProtKB-UniRule"/>
</dbReference>
<proteinExistence type="inferred from homology"/>
<dbReference type="PANTHER" id="PTHR42839:SF1">
    <property type="entry name" value="ISOCHORISMATE SYNTHASE MENF"/>
    <property type="match status" value="1"/>
</dbReference>
<name>A0A1G6LCC3_9BACL</name>
<dbReference type="InterPro" id="IPR004561">
    <property type="entry name" value="IsoChor_synthase"/>
</dbReference>
<dbReference type="GO" id="GO:0008909">
    <property type="term" value="F:isochorismate synthase activity"/>
    <property type="evidence" value="ECO:0007669"/>
    <property type="project" value="UniProtKB-UniRule"/>
</dbReference>
<dbReference type="InterPro" id="IPR005801">
    <property type="entry name" value="ADC_synthase"/>
</dbReference>
<dbReference type="NCBIfam" id="TIGR00543">
    <property type="entry name" value="isochor_syn"/>
    <property type="match status" value="1"/>
</dbReference>
<evidence type="ECO:0000313" key="6">
    <source>
        <dbReference type="EMBL" id="SDC40854.1"/>
    </source>
</evidence>
<comment type="catalytic activity">
    <reaction evidence="1 4">
        <text>chorismate = isochorismate</text>
        <dbReference type="Rhea" id="RHEA:18985"/>
        <dbReference type="ChEBI" id="CHEBI:29748"/>
        <dbReference type="ChEBI" id="CHEBI:29780"/>
        <dbReference type="EC" id="5.4.4.2"/>
    </reaction>
</comment>
<feature type="domain" description="Chorismate-utilising enzyme C-terminal" evidence="5">
    <location>
        <begin position="241"/>
        <end position="494"/>
    </location>
</feature>
<evidence type="ECO:0000256" key="2">
    <source>
        <dbReference type="ARBA" id="ARBA00005297"/>
    </source>
</evidence>
<dbReference type="Pfam" id="PF00425">
    <property type="entry name" value="Chorismate_bind"/>
    <property type="match status" value="1"/>
</dbReference>
<dbReference type="Gene3D" id="3.60.120.10">
    <property type="entry name" value="Anthranilate synthase"/>
    <property type="match status" value="1"/>
</dbReference>
<keyword evidence="7" id="KW-1185">Reference proteome</keyword>
<keyword evidence="3 4" id="KW-0413">Isomerase</keyword>
<comment type="similarity">
    <text evidence="2 4">Belongs to the isochorismate synthase family.</text>
</comment>
<dbReference type="AlphaFoldDB" id="A0A1G6LCC3"/>
<dbReference type="Proteomes" id="UP000199387">
    <property type="component" value="Unassembled WGS sequence"/>
</dbReference>
<keyword evidence="4" id="KW-0460">Magnesium</keyword>
<gene>
    <name evidence="4" type="primary">menF</name>
    <name evidence="6" type="ORF">SAMN04488112_107162</name>
</gene>
<evidence type="ECO:0000256" key="4">
    <source>
        <dbReference type="HAMAP-Rule" id="MF_01935"/>
    </source>
</evidence>
<keyword evidence="4" id="KW-0474">Menaquinone biosynthesis</keyword>
<dbReference type="EC" id="5.4.4.2" evidence="4"/>
<dbReference type="InterPro" id="IPR034681">
    <property type="entry name" value="MenF"/>
</dbReference>
<dbReference type="EMBL" id="FMZA01000007">
    <property type="protein sequence ID" value="SDC40854.1"/>
    <property type="molecule type" value="Genomic_DNA"/>
</dbReference>
<evidence type="ECO:0000256" key="3">
    <source>
        <dbReference type="ARBA" id="ARBA00023235"/>
    </source>
</evidence>
<feature type="binding site" evidence="4">
    <location>
        <position position="490"/>
    </location>
    <ligand>
        <name>Mg(2+)</name>
        <dbReference type="ChEBI" id="CHEBI:18420"/>
    </ligand>
</feature>
<evidence type="ECO:0000256" key="1">
    <source>
        <dbReference type="ARBA" id="ARBA00000799"/>
    </source>
</evidence>
<dbReference type="SUPFAM" id="SSF56322">
    <property type="entry name" value="ADC synthase"/>
    <property type="match status" value="1"/>
</dbReference>
<dbReference type="GO" id="GO:0009234">
    <property type="term" value="P:menaquinone biosynthetic process"/>
    <property type="evidence" value="ECO:0007669"/>
    <property type="project" value="UniProtKB-UniRule"/>
</dbReference>
<dbReference type="InterPro" id="IPR015890">
    <property type="entry name" value="Chorismate_C"/>
</dbReference>
<sequence>MCLEKQSLIIDRIDLGAVGSPIGRGCVAPGVERMGGTTVSTMKQLDNLSGLEEGAKRACRSNRPVLVSRTRRAPNLDPLSFFASGAGTQGARNFWSDPGREETLVGLGTAWRTESGPQSKNRYEKVERDWAELIRGALREPADVPRGAGPLLMGGFSFDPIGEHTSLWEGFSDASFILPRFLLTAVRDGVWLTVNAVITPEDDPEEMSQRLAEEEDQLVDAAVQGYIPETHPSYDAVEVEPERWRQAVAQAAREIREGQLEKVVLARELRLHSQETIRPASVLKRLQEQQPHSFLFAVERGDACFVGASPERLVKKEKHHLYSTCLAGTYPRGSDPAADQELGSQLLRDVKNRQEHAVVVNMIVEALREGCTSIQVPEEPVLYKVRDVQHLFTPVEGTAHPDTTLLSIVERLHPTPALGGYPQERALSRIREMEAMDRGWYAAPLGWLDFRGDGEFACGIRSGLLRNKSASLFAGCGIMGDSDPVSEYEETRMKFQPMLLALGGKKR</sequence>
<feature type="active site" description="Proton acceptor" evidence="4">
    <location>
        <position position="262"/>
    </location>
</feature>
<comment type="function">
    <text evidence="4">Catalyzes the conversion of chorismate to isochorismate.</text>
</comment>
<dbReference type="HAMAP" id="MF_01935">
    <property type="entry name" value="MenF"/>
    <property type="match status" value="1"/>
</dbReference>
<accession>A0A1G6LCC3</accession>
<dbReference type="UniPathway" id="UPA01057">
    <property type="reaction ID" value="UER00163"/>
</dbReference>
<dbReference type="PANTHER" id="PTHR42839">
    <property type="entry name" value="ISOCHORISMATE SYNTHASE ENTC"/>
    <property type="match status" value="1"/>
</dbReference>
<dbReference type="UniPathway" id="UPA00079"/>
<dbReference type="STRING" id="1236220.SAMN04488112_107162"/>
<evidence type="ECO:0000313" key="7">
    <source>
        <dbReference type="Proteomes" id="UP000199387"/>
    </source>
</evidence>
<evidence type="ECO:0000259" key="5">
    <source>
        <dbReference type="Pfam" id="PF00425"/>
    </source>
</evidence>
<feature type="binding site" evidence="4">
    <location>
        <position position="355"/>
    </location>
    <ligand>
        <name>Mg(2+)</name>
        <dbReference type="ChEBI" id="CHEBI:18420"/>
    </ligand>
</feature>
<feature type="active site" description="Proton donor" evidence="4">
    <location>
        <position position="311"/>
    </location>
</feature>
<comment type="cofactor">
    <cofactor evidence="4">
        <name>Mg(2+)</name>
        <dbReference type="ChEBI" id="CHEBI:18420"/>
    </cofactor>
</comment>
<comment type="pathway">
    <text evidence="4">Quinol/quinone metabolism; 1,4-dihydroxy-2-naphthoate biosynthesis; 1,4-dihydroxy-2-naphthoate from chorismate: step 1/7.</text>
</comment>
<protein>
    <recommendedName>
        <fullName evidence="4">Isochorismate synthase MenF</fullName>
        <ecNumber evidence="4">5.4.4.2</ecNumber>
    </recommendedName>
    <alternativeName>
        <fullName evidence="4">Isochorismate mutase</fullName>
    </alternativeName>
</protein>
<keyword evidence="4" id="KW-0479">Metal-binding</keyword>